<keyword evidence="5" id="KW-0560">Oxidoreductase</keyword>
<dbReference type="PANTHER" id="PTHR47955">
    <property type="entry name" value="CYTOCHROME P450 FAMILY 71 PROTEIN"/>
    <property type="match status" value="1"/>
</dbReference>
<dbReference type="GO" id="GO:0005506">
    <property type="term" value="F:iron ion binding"/>
    <property type="evidence" value="ECO:0007669"/>
    <property type="project" value="InterPro"/>
</dbReference>
<evidence type="ECO:0008006" key="9">
    <source>
        <dbReference type="Google" id="ProtNLM"/>
    </source>
</evidence>
<organism evidence="7 8">
    <name type="scientific">Acacia crassicarpa</name>
    <name type="common">northern wattle</name>
    <dbReference type="NCBI Taxonomy" id="499986"/>
    <lineage>
        <taxon>Eukaryota</taxon>
        <taxon>Viridiplantae</taxon>
        <taxon>Streptophyta</taxon>
        <taxon>Embryophyta</taxon>
        <taxon>Tracheophyta</taxon>
        <taxon>Spermatophyta</taxon>
        <taxon>Magnoliopsida</taxon>
        <taxon>eudicotyledons</taxon>
        <taxon>Gunneridae</taxon>
        <taxon>Pentapetalae</taxon>
        <taxon>rosids</taxon>
        <taxon>fabids</taxon>
        <taxon>Fabales</taxon>
        <taxon>Fabaceae</taxon>
        <taxon>Caesalpinioideae</taxon>
        <taxon>mimosoid clade</taxon>
        <taxon>Acacieae</taxon>
        <taxon>Acacia</taxon>
    </lineage>
</organism>
<dbReference type="PROSITE" id="PS00086">
    <property type="entry name" value="CYTOCHROME_P450"/>
    <property type="match status" value="1"/>
</dbReference>
<dbReference type="InterPro" id="IPR017972">
    <property type="entry name" value="Cyt_P450_CS"/>
</dbReference>
<keyword evidence="4 5" id="KW-0349">Heme</keyword>
<feature type="transmembrane region" description="Helical" evidence="6">
    <location>
        <begin position="15"/>
        <end position="36"/>
    </location>
</feature>
<keyword evidence="5" id="KW-0503">Monooxygenase</keyword>
<evidence type="ECO:0000313" key="7">
    <source>
        <dbReference type="EMBL" id="KAK4264422.1"/>
    </source>
</evidence>
<dbReference type="InterPro" id="IPR002401">
    <property type="entry name" value="Cyt_P450_E_grp-I"/>
</dbReference>
<proteinExistence type="inferred from homology"/>
<keyword evidence="6" id="KW-1133">Transmembrane helix</keyword>
<keyword evidence="6" id="KW-0812">Transmembrane</keyword>
<dbReference type="Gene3D" id="1.10.630.10">
    <property type="entry name" value="Cytochrome P450"/>
    <property type="match status" value="1"/>
</dbReference>
<evidence type="ECO:0000256" key="6">
    <source>
        <dbReference type="SAM" id="Phobius"/>
    </source>
</evidence>
<name>A0AAE1J8V9_9FABA</name>
<evidence type="ECO:0000313" key="8">
    <source>
        <dbReference type="Proteomes" id="UP001293593"/>
    </source>
</evidence>
<keyword evidence="8" id="KW-1185">Reference proteome</keyword>
<comment type="similarity">
    <text evidence="1 5">Belongs to the cytochrome P450 family.</text>
</comment>
<dbReference type="PRINTS" id="PR00385">
    <property type="entry name" value="P450"/>
</dbReference>
<dbReference type="PANTHER" id="PTHR47955:SF15">
    <property type="entry name" value="CYTOCHROME P450 71A2-LIKE"/>
    <property type="match status" value="1"/>
</dbReference>
<sequence>MALLSLVKHYFPLQLNAQLLILSCFIAITVLFLLNLRSRTRKSKSNLNLPPSPPKLPIIGNLHQIGTLPHQSFRALSKTYGPIMFLQLGQTPTVVVSSAEFASDIMKTHDLNFADRPQGTCPTILLYGCNDLGFGNYDENWKQKKKICVNELLTLRSVQSFKSKREEECFELVSKIRDLCSSGVGSVDLTELLIVTSNDIVGKCVLGNKFNTTGNSRIGELARKVMINIMAFNVGDYFPSLHWVDILTGLVPRLKAIFGELDDFFDHVIEEHRNMMKNSDDQVKRKSLLDILLKILDDGMLHNFSQNDLKAIIMDMFIGGSDTSSTTMEWAMAELMMNPTKMQKVQEEIRRVAGKKSKVEEEDINQMNYFKCVVKEVLRLHPPAPLLPPRLARSSVNIGGYTIPAKTMVYVNALPIHRDPEFWERPEEFVPERFEKKNVEFRGQDFHYTPFGSGRRGCPGMLFGIAAVESVLANLLYWFDWKLPTVNGVTAQHLDMEEIFGLTVSKKLPLYLQPIPKYY</sequence>
<dbReference type="Pfam" id="PF00067">
    <property type="entry name" value="p450"/>
    <property type="match status" value="1"/>
</dbReference>
<dbReference type="SUPFAM" id="SSF48264">
    <property type="entry name" value="Cytochrome P450"/>
    <property type="match status" value="1"/>
</dbReference>
<protein>
    <recommendedName>
        <fullName evidence="9">Cytochrome P450</fullName>
    </recommendedName>
</protein>
<keyword evidence="6" id="KW-0472">Membrane</keyword>
<feature type="transmembrane region" description="Helical" evidence="6">
    <location>
        <begin position="460"/>
        <end position="479"/>
    </location>
</feature>
<reference evidence="7" key="1">
    <citation type="submission" date="2023-10" db="EMBL/GenBank/DDBJ databases">
        <title>Chromosome-level genome of the transformable northern wattle, Acacia crassicarpa.</title>
        <authorList>
            <person name="Massaro I."/>
            <person name="Sinha N.R."/>
            <person name="Poethig S."/>
            <person name="Leichty A.R."/>
        </authorList>
    </citation>
    <scope>NUCLEOTIDE SEQUENCE</scope>
    <source>
        <strain evidence="7">Acra3RX</strain>
        <tissue evidence="7">Leaf</tissue>
    </source>
</reference>
<dbReference type="GO" id="GO:0004497">
    <property type="term" value="F:monooxygenase activity"/>
    <property type="evidence" value="ECO:0007669"/>
    <property type="project" value="UniProtKB-KW"/>
</dbReference>
<dbReference type="Proteomes" id="UP001293593">
    <property type="component" value="Unassembled WGS sequence"/>
</dbReference>
<dbReference type="GO" id="GO:0020037">
    <property type="term" value="F:heme binding"/>
    <property type="evidence" value="ECO:0007669"/>
    <property type="project" value="InterPro"/>
</dbReference>
<evidence type="ECO:0000256" key="3">
    <source>
        <dbReference type="ARBA" id="ARBA00023004"/>
    </source>
</evidence>
<dbReference type="EMBL" id="JAWXYG010000008">
    <property type="protein sequence ID" value="KAK4264422.1"/>
    <property type="molecule type" value="Genomic_DNA"/>
</dbReference>
<dbReference type="PRINTS" id="PR00463">
    <property type="entry name" value="EP450I"/>
</dbReference>
<gene>
    <name evidence="7" type="ORF">QN277_025601</name>
</gene>
<keyword evidence="3 4" id="KW-0408">Iron</keyword>
<dbReference type="AlphaFoldDB" id="A0AAE1J8V9"/>
<dbReference type="GO" id="GO:0016705">
    <property type="term" value="F:oxidoreductase activity, acting on paired donors, with incorporation or reduction of molecular oxygen"/>
    <property type="evidence" value="ECO:0007669"/>
    <property type="project" value="InterPro"/>
</dbReference>
<comment type="cofactor">
    <cofactor evidence="4">
        <name>heme</name>
        <dbReference type="ChEBI" id="CHEBI:30413"/>
    </cofactor>
</comment>
<evidence type="ECO:0000256" key="1">
    <source>
        <dbReference type="ARBA" id="ARBA00010617"/>
    </source>
</evidence>
<feature type="binding site" description="axial binding residue" evidence="4">
    <location>
        <position position="458"/>
    </location>
    <ligand>
        <name>heme</name>
        <dbReference type="ChEBI" id="CHEBI:30413"/>
    </ligand>
    <ligandPart>
        <name>Fe</name>
        <dbReference type="ChEBI" id="CHEBI:18248"/>
    </ligandPart>
</feature>
<evidence type="ECO:0000256" key="4">
    <source>
        <dbReference type="PIRSR" id="PIRSR602401-1"/>
    </source>
</evidence>
<dbReference type="FunFam" id="1.10.630.10:FF:000011">
    <property type="entry name" value="Cytochrome P450 83B1"/>
    <property type="match status" value="1"/>
</dbReference>
<evidence type="ECO:0000256" key="2">
    <source>
        <dbReference type="ARBA" id="ARBA00022723"/>
    </source>
</evidence>
<dbReference type="CDD" id="cd11072">
    <property type="entry name" value="CYP71-like"/>
    <property type="match status" value="1"/>
</dbReference>
<dbReference type="InterPro" id="IPR036396">
    <property type="entry name" value="Cyt_P450_sf"/>
</dbReference>
<accession>A0AAE1J8V9</accession>
<evidence type="ECO:0000256" key="5">
    <source>
        <dbReference type="RuleBase" id="RU000461"/>
    </source>
</evidence>
<keyword evidence="2 4" id="KW-0479">Metal-binding</keyword>
<comment type="caution">
    <text evidence="7">The sequence shown here is derived from an EMBL/GenBank/DDBJ whole genome shotgun (WGS) entry which is preliminary data.</text>
</comment>
<dbReference type="InterPro" id="IPR001128">
    <property type="entry name" value="Cyt_P450"/>
</dbReference>